<dbReference type="EMBL" id="JAATIQ010000019">
    <property type="protein sequence ID" value="KAF4400181.1"/>
    <property type="molecule type" value="Genomic_DNA"/>
</dbReference>
<dbReference type="GO" id="GO:0005783">
    <property type="term" value="C:endoplasmic reticulum"/>
    <property type="evidence" value="ECO:0007669"/>
    <property type="project" value="TreeGrafter"/>
</dbReference>
<feature type="region of interest" description="Disordered" evidence="9">
    <location>
        <begin position="487"/>
        <end position="539"/>
    </location>
</feature>
<dbReference type="Proteomes" id="UP000583929">
    <property type="component" value="Unassembled WGS sequence"/>
</dbReference>
<keyword evidence="13" id="KW-1185">Reference proteome</keyword>
<comment type="subcellular location">
    <subcellularLocation>
        <location evidence="1">Cell membrane</location>
    </subcellularLocation>
</comment>
<dbReference type="PANTHER" id="PTHR10281">
    <property type="entry name" value="MEMBRANE-ASSOCIATED PROGESTERONE RECEPTOR COMPONENT-RELATED"/>
    <property type="match status" value="1"/>
</dbReference>
<keyword evidence="5 10" id="KW-1133">Transmembrane helix</keyword>
<evidence type="ECO:0000256" key="10">
    <source>
        <dbReference type="SAM" id="Phobius"/>
    </source>
</evidence>
<dbReference type="SUPFAM" id="SSF52047">
    <property type="entry name" value="RNI-like"/>
    <property type="match status" value="1"/>
</dbReference>
<accession>A0A7J6HZF3</accession>
<dbReference type="SMART" id="SM01117">
    <property type="entry name" value="Cyt-b5"/>
    <property type="match status" value="1"/>
</dbReference>
<keyword evidence="4 10" id="KW-0812">Transmembrane</keyword>
<dbReference type="FunFam" id="3.10.120.10:FF:000006">
    <property type="entry name" value="Membrane steroid-binding protein 1"/>
    <property type="match status" value="1"/>
</dbReference>
<dbReference type="Pfam" id="PF00173">
    <property type="entry name" value="Cyt-b5"/>
    <property type="match status" value="1"/>
</dbReference>
<feature type="transmembrane region" description="Helical" evidence="10">
    <location>
        <begin position="336"/>
        <end position="360"/>
    </location>
</feature>
<gene>
    <name evidence="12" type="ORF">G4B88_019390</name>
</gene>
<dbReference type="PANTHER" id="PTHR10281:SF45">
    <property type="entry name" value="MEMBRANE STEROID-BINDING PROTEIN 2"/>
    <property type="match status" value="1"/>
</dbReference>
<comment type="similarity">
    <text evidence="8">Belongs to the cytochrome b5 family. MAPR subfamily.</text>
</comment>
<proteinExistence type="inferred from homology"/>
<dbReference type="GO" id="GO:0005886">
    <property type="term" value="C:plasma membrane"/>
    <property type="evidence" value="ECO:0007669"/>
    <property type="project" value="UniProtKB-SubCell"/>
</dbReference>
<keyword evidence="7 10" id="KW-0472">Membrane</keyword>
<dbReference type="Pfam" id="PF12937">
    <property type="entry name" value="F-box-like"/>
    <property type="match status" value="1"/>
</dbReference>
<feature type="domain" description="Cytochrome b5 heme-binding" evidence="11">
    <location>
        <begin position="387"/>
        <end position="483"/>
    </location>
</feature>
<dbReference type="InterPro" id="IPR036047">
    <property type="entry name" value="F-box-like_dom_sf"/>
</dbReference>
<dbReference type="InterPro" id="IPR036400">
    <property type="entry name" value="Cyt_B5-like_heme/steroid_sf"/>
</dbReference>
<sequence length="539" mass="60621">MEESYCASRRWEDLDTDILVKIFQSFDIFELTKGIAHVCSAWRLACCDPLLWKTLDLSMLKSNFIKIPLEPYVYVDGRSDKILTRVLKISLSLSRGSILTLIFHFNLYVSDDQLTYTAERCPRLKRLVLPAWNRIKKTGICKAIRAWTDLESLTMPSIANPPYFMEEISNNCKNFSELKIMGPCDMLCASTLVRCLPKLKVLSLRCSMLNKDALIMILDGLQHLEVLNISHCLLIEVPPPPASKRIVKELDHLILEKASRLRQFLTCMEEDTCLMCQRTKSDEGLMRWYKYEEGMWKADEVSSLALSRIFLSLSLSTKMALQLWETLKEAIPVYTGLSPATFFTVVALVLAIYYVVSGFFGPSDTYERPRSLEEVQPLPPPVQIGEVSEEELKQYDGTDSNKPLLMAIKGQIYDVTQSRMFYGPGGPYALFAGKDASRALAKMSFEDKDLTGDISGLGPFELDALQDWEYKFMSKYVKVGTIKKTVPVTDASPSGEAEATIASHDDKPTEDGPEKPAVKSEDGPEKPALKSEDAPSASE</sequence>
<comment type="caution">
    <text evidence="12">The sequence shown here is derived from an EMBL/GenBank/DDBJ whole genome shotgun (WGS) entry which is preliminary data.</text>
</comment>
<organism evidence="12 13">
    <name type="scientific">Cannabis sativa</name>
    <name type="common">Hemp</name>
    <name type="synonym">Marijuana</name>
    <dbReference type="NCBI Taxonomy" id="3483"/>
    <lineage>
        <taxon>Eukaryota</taxon>
        <taxon>Viridiplantae</taxon>
        <taxon>Streptophyta</taxon>
        <taxon>Embryophyta</taxon>
        <taxon>Tracheophyta</taxon>
        <taxon>Spermatophyta</taxon>
        <taxon>Magnoliopsida</taxon>
        <taxon>eudicotyledons</taxon>
        <taxon>Gunneridae</taxon>
        <taxon>Pentapetalae</taxon>
        <taxon>rosids</taxon>
        <taxon>fabids</taxon>
        <taxon>Rosales</taxon>
        <taxon>Cannabaceae</taxon>
        <taxon>Cannabis</taxon>
    </lineage>
</organism>
<evidence type="ECO:0000256" key="1">
    <source>
        <dbReference type="ARBA" id="ARBA00004236"/>
    </source>
</evidence>
<dbReference type="InterPro" id="IPR050577">
    <property type="entry name" value="MAPR/NEUFC/NENF-like"/>
</dbReference>
<evidence type="ECO:0000256" key="3">
    <source>
        <dbReference type="ARBA" id="ARBA00022665"/>
    </source>
</evidence>
<dbReference type="Gene3D" id="3.80.10.10">
    <property type="entry name" value="Ribonuclease Inhibitor"/>
    <property type="match status" value="1"/>
</dbReference>
<protein>
    <recommendedName>
        <fullName evidence="11">Cytochrome b5 heme-binding domain-containing protein</fullName>
    </recommendedName>
</protein>
<dbReference type="Gene3D" id="1.20.1280.50">
    <property type="match status" value="1"/>
</dbReference>
<dbReference type="Gene3D" id="3.10.120.10">
    <property type="entry name" value="Cytochrome b5-like heme/steroid binding domain"/>
    <property type="match status" value="1"/>
</dbReference>
<reference evidence="12 13" key="1">
    <citation type="journal article" date="2020" name="bioRxiv">
        <title>Sequence and annotation of 42 cannabis genomes reveals extensive copy number variation in cannabinoid synthesis and pathogen resistance genes.</title>
        <authorList>
            <person name="Mckernan K.J."/>
            <person name="Helbert Y."/>
            <person name="Kane L.T."/>
            <person name="Ebling H."/>
            <person name="Zhang L."/>
            <person name="Liu B."/>
            <person name="Eaton Z."/>
            <person name="Mclaughlin S."/>
            <person name="Kingan S."/>
            <person name="Baybayan P."/>
            <person name="Concepcion G."/>
            <person name="Jordan M."/>
            <person name="Riva A."/>
            <person name="Barbazuk W."/>
            <person name="Harkins T."/>
        </authorList>
    </citation>
    <scope>NUCLEOTIDE SEQUENCE [LARGE SCALE GENOMIC DNA]</scope>
    <source>
        <strain evidence="13">cv. Jamaican Lion 4</strain>
        <tissue evidence="12">Leaf</tissue>
    </source>
</reference>
<dbReference type="AlphaFoldDB" id="A0A7J6HZF3"/>
<keyword evidence="2" id="KW-1003">Cell membrane</keyword>
<dbReference type="SUPFAM" id="SSF81383">
    <property type="entry name" value="F-box domain"/>
    <property type="match status" value="1"/>
</dbReference>
<evidence type="ECO:0000256" key="7">
    <source>
        <dbReference type="ARBA" id="ARBA00023136"/>
    </source>
</evidence>
<evidence type="ECO:0000256" key="4">
    <source>
        <dbReference type="ARBA" id="ARBA00022692"/>
    </source>
</evidence>
<name>A0A7J6HZF3_CANSA</name>
<evidence type="ECO:0000256" key="9">
    <source>
        <dbReference type="SAM" id="MobiDB-lite"/>
    </source>
</evidence>
<evidence type="ECO:0000313" key="12">
    <source>
        <dbReference type="EMBL" id="KAF4400181.1"/>
    </source>
</evidence>
<evidence type="ECO:0000256" key="8">
    <source>
        <dbReference type="ARBA" id="ARBA00038357"/>
    </source>
</evidence>
<dbReference type="InterPro" id="IPR032675">
    <property type="entry name" value="LRR_dom_sf"/>
</dbReference>
<evidence type="ECO:0000256" key="6">
    <source>
        <dbReference type="ARBA" id="ARBA00023121"/>
    </source>
</evidence>
<dbReference type="SUPFAM" id="SSF55856">
    <property type="entry name" value="Cytochrome b5-like heme/steroid binding domain"/>
    <property type="match status" value="1"/>
</dbReference>
<dbReference type="InterPro" id="IPR001810">
    <property type="entry name" value="F-box_dom"/>
</dbReference>
<evidence type="ECO:0000256" key="2">
    <source>
        <dbReference type="ARBA" id="ARBA00022475"/>
    </source>
</evidence>
<dbReference type="InterPro" id="IPR001199">
    <property type="entry name" value="Cyt_B5-like_heme/steroid-bd"/>
</dbReference>
<keyword evidence="3" id="KW-0754">Steroid-binding</keyword>
<keyword evidence="6" id="KW-0446">Lipid-binding</keyword>
<feature type="compositionally biased region" description="Basic and acidic residues" evidence="9">
    <location>
        <begin position="503"/>
        <end position="533"/>
    </location>
</feature>
<evidence type="ECO:0000313" key="13">
    <source>
        <dbReference type="Proteomes" id="UP000583929"/>
    </source>
</evidence>
<evidence type="ECO:0000256" key="5">
    <source>
        <dbReference type="ARBA" id="ARBA00022989"/>
    </source>
</evidence>
<dbReference type="GO" id="GO:0005496">
    <property type="term" value="F:steroid binding"/>
    <property type="evidence" value="ECO:0007669"/>
    <property type="project" value="UniProtKB-KW"/>
</dbReference>
<evidence type="ECO:0000259" key="11">
    <source>
        <dbReference type="SMART" id="SM01117"/>
    </source>
</evidence>